<evidence type="ECO:0000313" key="3">
    <source>
        <dbReference type="Proteomes" id="UP001140502"/>
    </source>
</evidence>
<accession>A0A9W8WL41</accession>
<dbReference type="AlphaFoldDB" id="A0A9W8WL41"/>
<reference evidence="2" key="1">
    <citation type="submission" date="2022-10" db="EMBL/GenBank/DDBJ databases">
        <title>Tapping the CABI collections for fungal endophytes: first genome assemblies for Collariella, Neodidymelliopsis, Ascochyta clinopodiicola, Didymella pomorum, Didymosphaeria variabile, Neocosmospora piperis and Neocucurbitaria cava.</title>
        <authorList>
            <person name="Hill R."/>
        </authorList>
    </citation>
    <scope>NUCLEOTIDE SEQUENCE</scope>
    <source>
        <strain evidence="2">IMI 366586</strain>
    </source>
</reference>
<dbReference type="GO" id="GO:0016788">
    <property type="term" value="F:hydrolase activity, acting on ester bonds"/>
    <property type="evidence" value="ECO:0007669"/>
    <property type="project" value="InterPro"/>
</dbReference>
<keyword evidence="3" id="KW-1185">Reference proteome</keyword>
<dbReference type="EMBL" id="JAPEUR010000015">
    <property type="protein sequence ID" value="KAJ4328121.1"/>
    <property type="molecule type" value="Genomic_DNA"/>
</dbReference>
<sequence length="241" mass="26943">MQLSEHASYSPNDGSWLQRKVAKAVINSPKYSKTVLIASYDETGGWADHLYDPYEAGRTPTSPGFRVPFYMISPFTLNGGVYTEHCGHTWQLMFVEKWQAAMSRRMRLSHGVARTWLTLSTPLTLSTQTTAYRGFKNVRGPLAEGQILGFETSGQAKCLRAVGLSPATKSHDDIKLSKGCSFKAKDKGQYLAAGRRKQPGWRKNQAFCNAFSVTYWLLHCCGLDGPYGHTRQRLVVNRVAK</sequence>
<evidence type="ECO:0000313" key="2">
    <source>
        <dbReference type="EMBL" id="KAJ4328121.1"/>
    </source>
</evidence>
<proteinExistence type="predicted"/>
<dbReference type="Pfam" id="PF04185">
    <property type="entry name" value="Phosphoesterase"/>
    <property type="match status" value="1"/>
</dbReference>
<name>A0A9W8WL41_9HYPO</name>
<dbReference type="OrthoDB" id="5135119at2759"/>
<dbReference type="Gene3D" id="3.40.720.10">
    <property type="entry name" value="Alkaline Phosphatase, subunit A"/>
    <property type="match status" value="1"/>
</dbReference>
<keyword evidence="1" id="KW-0378">Hydrolase</keyword>
<dbReference type="InterPro" id="IPR017850">
    <property type="entry name" value="Alkaline_phosphatase_core_sf"/>
</dbReference>
<comment type="caution">
    <text evidence="2">The sequence shown here is derived from an EMBL/GenBank/DDBJ whole genome shotgun (WGS) entry which is preliminary data.</text>
</comment>
<protein>
    <recommendedName>
        <fullName evidence="4">Phospholipase C</fullName>
    </recommendedName>
</protein>
<gene>
    <name evidence="2" type="ORF">N0V84_001490</name>
</gene>
<dbReference type="Proteomes" id="UP001140502">
    <property type="component" value="Unassembled WGS sequence"/>
</dbReference>
<organism evidence="2 3">
    <name type="scientific">Fusarium piperis</name>
    <dbReference type="NCBI Taxonomy" id="1435070"/>
    <lineage>
        <taxon>Eukaryota</taxon>
        <taxon>Fungi</taxon>
        <taxon>Dikarya</taxon>
        <taxon>Ascomycota</taxon>
        <taxon>Pezizomycotina</taxon>
        <taxon>Sordariomycetes</taxon>
        <taxon>Hypocreomycetidae</taxon>
        <taxon>Hypocreales</taxon>
        <taxon>Nectriaceae</taxon>
        <taxon>Fusarium</taxon>
        <taxon>Fusarium solani species complex</taxon>
    </lineage>
</organism>
<evidence type="ECO:0000256" key="1">
    <source>
        <dbReference type="ARBA" id="ARBA00022801"/>
    </source>
</evidence>
<dbReference type="InterPro" id="IPR007312">
    <property type="entry name" value="Phosphoesterase"/>
</dbReference>
<evidence type="ECO:0008006" key="4">
    <source>
        <dbReference type="Google" id="ProtNLM"/>
    </source>
</evidence>